<keyword evidence="3" id="KW-1185">Reference proteome</keyword>
<sequence>MSISKKTFQTRVLLECSLEPYMKKIECYLTSLELIADTKNDQSREKAQELLELYKQASTDGTINSLNTINGVNGNITGDAFNIKLVPRMNNQEENDNKVQKRLRINDYFAVHATTPQREQYQQENQNLNNLSPESSNNNISKKPQNGRSILESADSKMNQGNHNFKCEGPINKDNEDTFVHNTLHDLINEIFRESESILELVWANSESSSSKIRHSSNKENDIVKGNKPDFKILTNNKDEILFSEVKTKDSSSILVKKDFIKLAEFQAGTLDELITKYGNKIGTISFGIWVCGAHVRIYEMDLNYDGVYRMILVTNVSFPTEREKIINLVPFLEAFYNIKVNRISEVSTVIASPNSPSRSTYGRMPIPSPNLVKIAITGLRSN</sequence>
<dbReference type="Proteomes" id="UP000789706">
    <property type="component" value="Unassembled WGS sequence"/>
</dbReference>
<proteinExistence type="predicted"/>
<feature type="compositionally biased region" description="Low complexity" evidence="1">
    <location>
        <begin position="128"/>
        <end position="139"/>
    </location>
</feature>
<accession>A0A9N8WJ93</accession>
<dbReference type="OrthoDB" id="2429771at2759"/>
<dbReference type="EMBL" id="CAJVPK010000288">
    <property type="protein sequence ID" value="CAG8489095.1"/>
    <property type="molecule type" value="Genomic_DNA"/>
</dbReference>
<name>A0A9N8WJ93_9GLOM</name>
<protein>
    <submittedName>
        <fullName evidence="2">3403_t:CDS:1</fullName>
    </submittedName>
</protein>
<organism evidence="2 3">
    <name type="scientific">Diversispora eburnea</name>
    <dbReference type="NCBI Taxonomy" id="1213867"/>
    <lineage>
        <taxon>Eukaryota</taxon>
        <taxon>Fungi</taxon>
        <taxon>Fungi incertae sedis</taxon>
        <taxon>Mucoromycota</taxon>
        <taxon>Glomeromycotina</taxon>
        <taxon>Glomeromycetes</taxon>
        <taxon>Diversisporales</taxon>
        <taxon>Diversisporaceae</taxon>
        <taxon>Diversispora</taxon>
    </lineage>
</organism>
<evidence type="ECO:0000313" key="3">
    <source>
        <dbReference type="Proteomes" id="UP000789706"/>
    </source>
</evidence>
<comment type="caution">
    <text evidence="2">The sequence shown here is derived from an EMBL/GenBank/DDBJ whole genome shotgun (WGS) entry which is preliminary data.</text>
</comment>
<feature type="region of interest" description="Disordered" evidence="1">
    <location>
        <begin position="128"/>
        <end position="147"/>
    </location>
</feature>
<dbReference type="AlphaFoldDB" id="A0A9N8WJ93"/>
<evidence type="ECO:0000313" key="2">
    <source>
        <dbReference type="EMBL" id="CAG8489095.1"/>
    </source>
</evidence>
<evidence type="ECO:0000256" key="1">
    <source>
        <dbReference type="SAM" id="MobiDB-lite"/>
    </source>
</evidence>
<gene>
    <name evidence="2" type="ORF">DEBURN_LOCUS4075</name>
</gene>
<reference evidence="2" key="1">
    <citation type="submission" date="2021-06" db="EMBL/GenBank/DDBJ databases">
        <authorList>
            <person name="Kallberg Y."/>
            <person name="Tangrot J."/>
            <person name="Rosling A."/>
        </authorList>
    </citation>
    <scope>NUCLEOTIDE SEQUENCE</scope>
    <source>
        <strain evidence="2">AZ414A</strain>
    </source>
</reference>